<organism evidence="2 3">
    <name type="scientific">Tilletia horrida</name>
    <dbReference type="NCBI Taxonomy" id="155126"/>
    <lineage>
        <taxon>Eukaryota</taxon>
        <taxon>Fungi</taxon>
        <taxon>Dikarya</taxon>
        <taxon>Basidiomycota</taxon>
        <taxon>Ustilaginomycotina</taxon>
        <taxon>Exobasidiomycetes</taxon>
        <taxon>Tilletiales</taxon>
        <taxon>Tilletiaceae</taxon>
        <taxon>Tilletia</taxon>
    </lineage>
</organism>
<dbReference type="AlphaFoldDB" id="A0AAN6JGC9"/>
<evidence type="ECO:0000313" key="3">
    <source>
        <dbReference type="Proteomes" id="UP001176521"/>
    </source>
</evidence>
<feature type="region of interest" description="Disordered" evidence="1">
    <location>
        <begin position="1"/>
        <end position="36"/>
    </location>
</feature>
<reference evidence="2" key="1">
    <citation type="journal article" date="2023" name="PhytoFront">
        <title>Draft Genome Resources of Seven Strains of Tilletia horrida, Causal Agent of Kernel Smut of Rice.</title>
        <authorList>
            <person name="Khanal S."/>
            <person name="Antony Babu S."/>
            <person name="Zhou X.G."/>
        </authorList>
    </citation>
    <scope>NUCLEOTIDE SEQUENCE</scope>
    <source>
        <strain evidence="2">TX3</strain>
    </source>
</reference>
<name>A0AAN6JGC9_9BASI</name>
<accession>A0AAN6JGC9</accession>
<evidence type="ECO:0000313" key="2">
    <source>
        <dbReference type="EMBL" id="KAK0518297.1"/>
    </source>
</evidence>
<sequence>MSVFAQADSEDLGCGQRDSGLSGARPSTTPSPPLPPIRFLDDSQLVVLDVDGTQTTFTADAVEVLDPVSDEDIARMFLEANIPACTSTQLGAGIVHELRARVPEIWEALDRVQGEHGVVGLDESVAKEQEQEQEKEEKGKGKGRRGDDRAELLTFARDVSNVEARQHIVMLGRFLTTRFLSAGGSFFRSHRAAWCACNDGFPALARYVPELHLMVHSCGLPLWCVLAYDLLRRNPHLLALVLRTIQEGKTFLPAEEILQCAMGRMQSYATPAAYILSPDLRALYVGVSAKPRRRESAYLSNQITNRKMRALADKIPVKSWARLVLLPLDSVPTLGRFFAETILNVLVGATRWNHLNMRFIDFLPTEAFDEETGEDEAEWLRAQLLKERKERKLAQKREWKADNADYVAEFARLHRRHRREGSMHMRLNKESWDSLRKRVFEEYKAKKQSRN</sequence>
<evidence type="ECO:0000256" key="1">
    <source>
        <dbReference type="SAM" id="MobiDB-lite"/>
    </source>
</evidence>
<dbReference type="Proteomes" id="UP001176521">
    <property type="component" value="Unassembled WGS sequence"/>
</dbReference>
<proteinExistence type="predicted"/>
<keyword evidence="3" id="KW-1185">Reference proteome</keyword>
<comment type="caution">
    <text evidence="2">The sequence shown here is derived from an EMBL/GenBank/DDBJ whole genome shotgun (WGS) entry which is preliminary data.</text>
</comment>
<dbReference type="EMBL" id="JAPDMQ010001340">
    <property type="protein sequence ID" value="KAK0518297.1"/>
    <property type="molecule type" value="Genomic_DNA"/>
</dbReference>
<gene>
    <name evidence="2" type="ORF">OC842_007833</name>
</gene>
<protein>
    <submittedName>
        <fullName evidence="2">Uncharacterized protein</fullName>
    </submittedName>
</protein>
<feature type="region of interest" description="Disordered" evidence="1">
    <location>
        <begin position="124"/>
        <end position="146"/>
    </location>
</feature>